<name>A0A9X2TZB4_9BACT</name>
<dbReference type="PANTHER" id="PTHR12277">
    <property type="entry name" value="ALPHA/BETA HYDROLASE DOMAIN-CONTAINING PROTEIN"/>
    <property type="match status" value="1"/>
</dbReference>
<dbReference type="EMBL" id="JANUAU010000007">
    <property type="protein sequence ID" value="MCS3678349.1"/>
    <property type="molecule type" value="Genomic_DNA"/>
</dbReference>
<dbReference type="Proteomes" id="UP001155027">
    <property type="component" value="Unassembled WGS sequence"/>
</dbReference>
<reference evidence="2" key="1">
    <citation type="submission" date="2022-08" db="EMBL/GenBank/DDBJ databases">
        <title>Genomic Encyclopedia of Type Strains, Phase V (KMG-V): Genome sequencing to study the core and pangenomes of soil and plant-associated prokaryotes.</title>
        <authorList>
            <person name="Whitman W."/>
        </authorList>
    </citation>
    <scope>NUCLEOTIDE SEQUENCE</scope>
    <source>
        <strain evidence="2">0</strain>
    </source>
</reference>
<organism evidence="2 3">
    <name type="scientific">Salinibacter ruber</name>
    <dbReference type="NCBI Taxonomy" id="146919"/>
    <lineage>
        <taxon>Bacteria</taxon>
        <taxon>Pseudomonadati</taxon>
        <taxon>Rhodothermota</taxon>
        <taxon>Rhodothermia</taxon>
        <taxon>Rhodothermales</taxon>
        <taxon>Salinibacteraceae</taxon>
        <taxon>Salinibacter</taxon>
    </lineage>
</organism>
<dbReference type="SUPFAM" id="SSF53474">
    <property type="entry name" value="alpha/beta-Hydrolases"/>
    <property type="match status" value="1"/>
</dbReference>
<dbReference type="PANTHER" id="PTHR12277:SF81">
    <property type="entry name" value="PROTEIN ABHD13"/>
    <property type="match status" value="1"/>
</dbReference>
<evidence type="ECO:0000313" key="2">
    <source>
        <dbReference type="EMBL" id="MCS3678349.1"/>
    </source>
</evidence>
<dbReference type="Pfam" id="PF12146">
    <property type="entry name" value="Hydrolase_4"/>
    <property type="match status" value="1"/>
</dbReference>
<dbReference type="InterPro" id="IPR029058">
    <property type="entry name" value="AB_hydrolase_fold"/>
</dbReference>
<sequence>MRRAMINTALGLAVGYAAIAGLAFAFQDQLLFQPSDRLRATPDDAGMPYETVHLNTEDGETLHGWWIPALDVSRETNPGASAKQTLLFFHGNAGNISGRLESVEQFRRLGLNVLIVDYRGYGQSTGSPSEAGLYRDAAACWRHLTETRGLAPQNIVVFGRSMGGGPATWIASRKRPGAVILESVFTSVPDVGAHHYPFLPVQTLATNQFDNASRVGAISAPLLSIHSRDDRIVPFELGRKVYEAAAAPKQFLEIEGGHNDGFLVSAEDYLRAIDDFLEEHLGSGDE</sequence>
<feature type="domain" description="Serine aminopeptidase S33" evidence="1">
    <location>
        <begin position="81"/>
        <end position="183"/>
    </location>
</feature>
<proteinExistence type="predicted"/>
<dbReference type="RefSeq" id="WP_251922152.1">
    <property type="nucleotide sequence ID" value="NZ_CALTSG010000009.1"/>
</dbReference>
<dbReference type="AlphaFoldDB" id="A0A9X2TZB4"/>
<dbReference type="InterPro" id="IPR022742">
    <property type="entry name" value="Hydrolase_4"/>
</dbReference>
<evidence type="ECO:0000313" key="3">
    <source>
        <dbReference type="Proteomes" id="UP001155027"/>
    </source>
</evidence>
<gene>
    <name evidence="2" type="ORF">GGP71_002280</name>
</gene>
<protein>
    <recommendedName>
        <fullName evidence="1">Serine aminopeptidase S33 domain-containing protein</fullName>
    </recommendedName>
</protein>
<comment type="caution">
    <text evidence="2">The sequence shown here is derived from an EMBL/GenBank/DDBJ whole genome shotgun (WGS) entry which is preliminary data.</text>
</comment>
<dbReference type="Gene3D" id="3.40.50.1820">
    <property type="entry name" value="alpha/beta hydrolase"/>
    <property type="match status" value="1"/>
</dbReference>
<accession>A0A9X2TZB4</accession>
<evidence type="ECO:0000259" key="1">
    <source>
        <dbReference type="Pfam" id="PF12146"/>
    </source>
</evidence>